<dbReference type="AlphaFoldDB" id="A0AA40LM33"/>
<feature type="compositionally biased region" description="Basic and acidic residues" evidence="1">
    <location>
        <begin position="399"/>
        <end position="416"/>
    </location>
</feature>
<feature type="compositionally biased region" description="Basic and acidic residues" evidence="1">
    <location>
        <begin position="483"/>
        <end position="507"/>
    </location>
</feature>
<dbReference type="Proteomes" id="UP001177744">
    <property type="component" value="Unassembled WGS sequence"/>
</dbReference>
<feature type="region of interest" description="Disordered" evidence="1">
    <location>
        <begin position="169"/>
        <end position="215"/>
    </location>
</feature>
<evidence type="ECO:0000256" key="2">
    <source>
        <dbReference type="SAM" id="Phobius"/>
    </source>
</evidence>
<keyword evidence="2" id="KW-1133">Transmembrane helix</keyword>
<dbReference type="EMBL" id="JAULJE010000012">
    <property type="protein sequence ID" value="KAK1336463.1"/>
    <property type="molecule type" value="Genomic_DNA"/>
</dbReference>
<feature type="compositionally biased region" description="Low complexity" evidence="1">
    <location>
        <begin position="277"/>
        <end position="293"/>
    </location>
</feature>
<feature type="compositionally biased region" description="Low complexity" evidence="1">
    <location>
        <begin position="179"/>
        <end position="198"/>
    </location>
</feature>
<feature type="compositionally biased region" description="Basic residues" evidence="1">
    <location>
        <begin position="472"/>
        <end position="482"/>
    </location>
</feature>
<accession>A0AA40LM33</accession>
<dbReference type="PANTHER" id="PTHR31626">
    <property type="entry name" value="SUSHI DOMAIN-CONTAINING PROTEIN"/>
    <property type="match status" value="1"/>
</dbReference>
<gene>
    <name evidence="4" type="ORF">QTO34_002492</name>
</gene>
<dbReference type="PANTHER" id="PTHR31626:SF2">
    <property type="entry name" value="PROTEIN FAM171B"/>
    <property type="match status" value="1"/>
</dbReference>
<evidence type="ECO:0000313" key="4">
    <source>
        <dbReference type="EMBL" id="KAK1336463.1"/>
    </source>
</evidence>
<dbReference type="InterPro" id="IPR049175">
    <property type="entry name" value="FAM171_C"/>
</dbReference>
<feature type="region of interest" description="Disordered" evidence="1">
    <location>
        <begin position="385"/>
        <end position="524"/>
    </location>
</feature>
<feature type="compositionally biased region" description="Low complexity" evidence="1">
    <location>
        <begin position="444"/>
        <end position="460"/>
    </location>
</feature>
<reference evidence="4" key="1">
    <citation type="submission" date="2023-06" db="EMBL/GenBank/DDBJ databases">
        <title>Reference genome for the Northern bat (Eptesicus nilssonii), a most northern bat species.</title>
        <authorList>
            <person name="Laine V.N."/>
            <person name="Pulliainen A.T."/>
            <person name="Lilley T.M."/>
        </authorList>
    </citation>
    <scope>NUCLEOTIDE SEQUENCE</scope>
    <source>
        <strain evidence="4">BLF_Eptnil</strain>
        <tissue evidence="4">Kidney</tissue>
    </source>
</reference>
<feature type="transmembrane region" description="Helical" evidence="2">
    <location>
        <begin position="59"/>
        <end position="83"/>
    </location>
</feature>
<evidence type="ECO:0000256" key="1">
    <source>
        <dbReference type="SAM" id="MobiDB-lite"/>
    </source>
</evidence>
<dbReference type="Pfam" id="PF20771">
    <property type="entry name" value="FAM171A1-2-B_C"/>
    <property type="match status" value="1"/>
</dbReference>
<name>A0AA40LM33_CNENI</name>
<protein>
    <recommendedName>
        <fullName evidence="3">FAM171 C-terminal domain-containing protein</fullName>
    </recommendedName>
</protein>
<feature type="domain" description="FAM171 C-terminal" evidence="3">
    <location>
        <begin position="306"/>
        <end position="414"/>
    </location>
</feature>
<feature type="region of interest" description="Disordered" evidence="1">
    <location>
        <begin position="249"/>
        <end position="310"/>
    </location>
</feature>
<keyword evidence="5" id="KW-1185">Reference proteome</keyword>
<organism evidence="4 5">
    <name type="scientific">Cnephaeus nilssonii</name>
    <name type="common">Northern bat</name>
    <name type="synonym">Eptesicus nilssonii</name>
    <dbReference type="NCBI Taxonomy" id="3371016"/>
    <lineage>
        <taxon>Eukaryota</taxon>
        <taxon>Metazoa</taxon>
        <taxon>Chordata</taxon>
        <taxon>Craniata</taxon>
        <taxon>Vertebrata</taxon>
        <taxon>Euteleostomi</taxon>
        <taxon>Mammalia</taxon>
        <taxon>Eutheria</taxon>
        <taxon>Laurasiatheria</taxon>
        <taxon>Chiroptera</taxon>
        <taxon>Yangochiroptera</taxon>
        <taxon>Vespertilionidae</taxon>
        <taxon>Cnephaeus</taxon>
    </lineage>
</organism>
<proteinExistence type="predicted"/>
<evidence type="ECO:0000313" key="5">
    <source>
        <dbReference type="Proteomes" id="UP001177744"/>
    </source>
</evidence>
<dbReference type="InterPro" id="IPR018890">
    <property type="entry name" value="FAM171"/>
</dbReference>
<keyword evidence="2" id="KW-0472">Membrane</keyword>
<comment type="caution">
    <text evidence="4">The sequence shown here is derived from an EMBL/GenBank/DDBJ whole genome shotgun (WGS) entry which is preliminary data.</text>
</comment>
<sequence length="533" mass="56695">MDTGTWISHGRGTVKDDNNHLVWTYDAPHLGYWIAAPLPGTRDPGASGDSRDMAAYHTAFLTAILGGTIVIVVGFFAVLLCYCRDRCGPPQKRDRTVTKLEALRRDQTTSTTHIHHIGSVQAALRAEDRAQPRGARSPARSPQRPGRAQAEAVVRTRDHFKLYGEDVSFLSAHPPAPEPRGGARPPAPAPGSLAPRGGAQEEARYPAGRPEGYGRAPLPEQLLHLYRPPLALLQGADLFAPEPLPAAKAATLPRKAPPGYGPLREPGGRGAFAQTLPKAPGHALAPPAAAGEEGAPREGPPSPPPGAAAWGRYPSSLLESVSVPGTLNEAVVVAPFAAELQGISEQALRELSQAQPCPHPRAWFVSLDGTPVAPVRHSFIDLKRGRRGRSNDASLDSGVDLHEPPAGRRLERERTFVRSAAAPPRALPGGPGPEQQRERHGRLLPRGPRAAARAGRRGAPPRAPRGGGPRAAGRRGRPGRPHLPHEEARPARPRPEGQQDQHLEEARGAPAAPHKLAPGWGVPASLPLILFLV</sequence>
<evidence type="ECO:0000259" key="3">
    <source>
        <dbReference type="Pfam" id="PF20771"/>
    </source>
</evidence>
<feature type="region of interest" description="Disordered" evidence="1">
    <location>
        <begin position="107"/>
        <end position="152"/>
    </location>
</feature>
<keyword evidence="2" id="KW-0812">Transmembrane</keyword>